<dbReference type="AlphaFoldDB" id="A0AA36C6T1"/>
<name>A0AA36C6T1_9BILA</name>
<organism evidence="1 2">
    <name type="scientific">Mesorhabditis spiculigera</name>
    <dbReference type="NCBI Taxonomy" id="96644"/>
    <lineage>
        <taxon>Eukaryota</taxon>
        <taxon>Metazoa</taxon>
        <taxon>Ecdysozoa</taxon>
        <taxon>Nematoda</taxon>
        <taxon>Chromadorea</taxon>
        <taxon>Rhabditida</taxon>
        <taxon>Rhabditina</taxon>
        <taxon>Rhabditomorpha</taxon>
        <taxon>Rhabditoidea</taxon>
        <taxon>Rhabditidae</taxon>
        <taxon>Mesorhabditinae</taxon>
        <taxon>Mesorhabditis</taxon>
    </lineage>
</organism>
<comment type="caution">
    <text evidence="1">The sequence shown here is derived from an EMBL/GenBank/DDBJ whole genome shotgun (WGS) entry which is preliminary data.</text>
</comment>
<evidence type="ECO:0000313" key="1">
    <source>
        <dbReference type="EMBL" id="CAJ0562441.1"/>
    </source>
</evidence>
<protein>
    <submittedName>
        <fullName evidence="1">Uncharacterized protein</fullName>
    </submittedName>
</protein>
<dbReference type="Proteomes" id="UP001177023">
    <property type="component" value="Unassembled WGS sequence"/>
</dbReference>
<keyword evidence="2" id="KW-1185">Reference proteome</keyword>
<gene>
    <name evidence="1" type="ORF">MSPICULIGERA_LOCUS2125</name>
</gene>
<evidence type="ECO:0000313" key="2">
    <source>
        <dbReference type="Proteomes" id="UP001177023"/>
    </source>
</evidence>
<accession>A0AA36C6T1</accession>
<reference evidence="1" key="1">
    <citation type="submission" date="2023-06" db="EMBL/GenBank/DDBJ databases">
        <authorList>
            <person name="Delattre M."/>
        </authorList>
    </citation>
    <scope>NUCLEOTIDE SEQUENCE</scope>
    <source>
        <strain evidence="1">AF72</strain>
    </source>
</reference>
<sequence>MYCEGFDWCWGLHWAAYRQPVKYGTIPVRYRELSPSDISKEDRGTMKSLLLFLFLLDCGPPVFAQDYTIVISDNYDDDDDDYDDDYYYYDHGNNHHHNDDADNHHSDHDNCGANDH</sequence>
<proteinExistence type="predicted"/>
<dbReference type="EMBL" id="CATQJA010000646">
    <property type="protein sequence ID" value="CAJ0562441.1"/>
    <property type="molecule type" value="Genomic_DNA"/>
</dbReference>
<feature type="non-terminal residue" evidence="1">
    <location>
        <position position="1"/>
    </location>
</feature>